<proteinExistence type="predicted"/>
<organism evidence="3 4">
    <name type="scientific">Thalassotalea euphylliae</name>
    <dbReference type="NCBI Taxonomy" id="1655234"/>
    <lineage>
        <taxon>Bacteria</taxon>
        <taxon>Pseudomonadati</taxon>
        <taxon>Pseudomonadota</taxon>
        <taxon>Gammaproteobacteria</taxon>
        <taxon>Alteromonadales</taxon>
        <taxon>Colwelliaceae</taxon>
        <taxon>Thalassotalea</taxon>
    </lineage>
</organism>
<feature type="domain" description="BanI/HgiCI C-terminal" evidence="2">
    <location>
        <begin position="187"/>
        <end position="342"/>
    </location>
</feature>
<evidence type="ECO:0000313" key="3">
    <source>
        <dbReference type="EMBL" id="REL34050.1"/>
    </source>
</evidence>
<comment type="caution">
    <text evidence="3">The sequence shown here is derived from an EMBL/GenBank/DDBJ whole genome shotgun (WGS) entry which is preliminary data.</text>
</comment>
<reference evidence="3 4" key="1">
    <citation type="submission" date="2018-08" db="EMBL/GenBank/DDBJ databases">
        <title>Thalassotalea euphylliae genome.</title>
        <authorList>
            <person name="Summers S."/>
            <person name="Rice S.A."/>
            <person name="Freckelton M.L."/>
            <person name="Nedved B.T."/>
            <person name="Hadfield M.G."/>
        </authorList>
    </citation>
    <scope>NUCLEOTIDE SEQUENCE [LARGE SCALE GENOMIC DNA]</scope>
    <source>
        <strain evidence="3 4">H2</strain>
    </source>
</reference>
<accession>A0A3E0UB36</accession>
<feature type="domain" description="BanI/HgiCI N-terminal" evidence="1">
    <location>
        <begin position="21"/>
        <end position="184"/>
    </location>
</feature>
<dbReference type="AlphaFoldDB" id="A0A3E0UB36"/>
<evidence type="ECO:0000313" key="4">
    <source>
        <dbReference type="Proteomes" id="UP000256999"/>
    </source>
</evidence>
<dbReference type="GO" id="GO:0004519">
    <property type="term" value="F:endonuclease activity"/>
    <property type="evidence" value="ECO:0007669"/>
    <property type="project" value="UniProtKB-KW"/>
</dbReference>
<name>A0A3E0UB36_9GAMM</name>
<dbReference type="InterPro" id="IPR058973">
    <property type="entry name" value="RE_BanI/HgiCI_C"/>
</dbReference>
<dbReference type="Proteomes" id="UP000256999">
    <property type="component" value="Unassembled WGS sequence"/>
</dbReference>
<keyword evidence="3" id="KW-0255">Endonuclease</keyword>
<dbReference type="InterPro" id="IPR058974">
    <property type="entry name" value="RE_BanI/HgiCI_N"/>
</dbReference>
<sequence>MESSHNYNRDISALEANAVLWWPESLTDKNANVSIIPSLLKSQKDFLSILNLCKESPFQIFDILIASKFPVNLFLKHLSVLADYGGEPIQRLGRSFSDIFKQADGNHKISFSWEGDNYEYSFECLPLRGLGNKKLLIDGEGLLVEQSELSSLFKDMIIILLFGSTSSVSHEAALSSCEVGTLLGKSELLEDYVKKRYIMVSRITGGATSNSLGQLAQKEVVQFLKDSLGSSYTVVSNGTIQLDEYEKAQGMPFDVVVTKNEKSVGIEISFQVTTNSTIERKAGQAQDRYRMMRNAGHHIAYILDGAGNFQRSSAISTICQNSECTVAYSEAEFEVLAEWIRTLYD</sequence>
<dbReference type="OrthoDB" id="2987485at2"/>
<protein>
    <submittedName>
        <fullName evidence="3">Restriction endonuclease</fullName>
    </submittedName>
</protein>
<keyword evidence="3" id="KW-0378">Hydrolase</keyword>
<dbReference type="EMBL" id="QUOV01000001">
    <property type="protein sequence ID" value="REL34050.1"/>
    <property type="molecule type" value="Genomic_DNA"/>
</dbReference>
<evidence type="ECO:0000259" key="2">
    <source>
        <dbReference type="Pfam" id="PF26568"/>
    </source>
</evidence>
<evidence type="ECO:0000259" key="1">
    <source>
        <dbReference type="Pfam" id="PF24447"/>
    </source>
</evidence>
<dbReference type="Pfam" id="PF26568">
    <property type="entry name" value="RE_BanI_C"/>
    <property type="match status" value="1"/>
</dbReference>
<dbReference type="Pfam" id="PF24447">
    <property type="entry name" value="RE_BanI"/>
    <property type="match status" value="1"/>
</dbReference>
<dbReference type="RefSeq" id="WP_115998731.1">
    <property type="nucleotide sequence ID" value="NZ_QUOV01000001.1"/>
</dbReference>
<keyword evidence="3" id="KW-0540">Nuclease</keyword>
<gene>
    <name evidence="3" type="ORF">DXX92_01050</name>
</gene>